<dbReference type="InterPro" id="IPR050707">
    <property type="entry name" value="HTH_MetabolicPath_Reg"/>
</dbReference>
<dbReference type="PROSITE" id="PS51078">
    <property type="entry name" value="ICLR_ED"/>
    <property type="match status" value="1"/>
</dbReference>
<dbReference type="InterPro" id="IPR029016">
    <property type="entry name" value="GAF-like_dom_sf"/>
</dbReference>
<keyword evidence="3" id="KW-0804">Transcription</keyword>
<keyword evidence="2" id="KW-0238">DNA-binding</keyword>
<gene>
    <name evidence="5" type="ORF">HK414_22280</name>
</gene>
<reference evidence="5 6" key="1">
    <citation type="submission" date="2020-05" db="EMBL/GenBank/DDBJ databases">
        <title>Ramlibacter rhizophilus sp. nov., isolated from rhizosphere soil of national flower Mugunghwa from South Korea.</title>
        <authorList>
            <person name="Zheng-Fei Y."/>
            <person name="Huan T."/>
        </authorList>
    </citation>
    <scope>NUCLEOTIDE SEQUENCE [LARGE SCALE GENOMIC DNA]</scope>
    <source>
        <strain evidence="5 6">H242</strain>
    </source>
</reference>
<dbReference type="InterPro" id="IPR005471">
    <property type="entry name" value="Tscrpt_reg_IclR_N"/>
</dbReference>
<dbReference type="InterPro" id="IPR036388">
    <property type="entry name" value="WH-like_DNA-bd_sf"/>
</dbReference>
<dbReference type="Pfam" id="PF09339">
    <property type="entry name" value="HTH_IclR"/>
    <property type="match status" value="1"/>
</dbReference>
<evidence type="ECO:0000313" key="6">
    <source>
        <dbReference type="Proteomes" id="UP000500826"/>
    </source>
</evidence>
<organism evidence="5 6">
    <name type="scientific">Ramlibacter terrae</name>
    <dbReference type="NCBI Taxonomy" id="2732511"/>
    <lineage>
        <taxon>Bacteria</taxon>
        <taxon>Pseudomonadati</taxon>
        <taxon>Pseudomonadota</taxon>
        <taxon>Betaproteobacteria</taxon>
        <taxon>Burkholderiales</taxon>
        <taxon>Comamonadaceae</taxon>
        <taxon>Ramlibacter</taxon>
    </lineage>
</organism>
<dbReference type="SUPFAM" id="SSF46785">
    <property type="entry name" value="Winged helix' DNA-binding domain"/>
    <property type="match status" value="1"/>
</dbReference>
<dbReference type="InterPro" id="IPR014757">
    <property type="entry name" value="Tscrpt_reg_IclR_C"/>
</dbReference>
<dbReference type="Gene3D" id="1.10.10.10">
    <property type="entry name" value="Winged helix-like DNA-binding domain superfamily/Winged helix DNA-binding domain"/>
    <property type="match status" value="1"/>
</dbReference>
<dbReference type="PANTHER" id="PTHR30136">
    <property type="entry name" value="HELIX-TURN-HELIX TRANSCRIPTIONAL REGULATOR, ICLR FAMILY"/>
    <property type="match status" value="1"/>
</dbReference>
<dbReference type="SUPFAM" id="SSF55781">
    <property type="entry name" value="GAF domain-like"/>
    <property type="match status" value="1"/>
</dbReference>
<feature type="domain" description="IclR-ED" evidence="4">
    <location>
        <begin position="55"/>
        <end position="237"/>
    </location>
</feature>
<name>A0ABX6P640_9BURK</name>
<evidence type="ECO:0000313" key="5">
    <source>
        <dbReference type="EMBL" id="QJW85177.1"/>
    </source>
</evidence>
<sequence>MLEYFEQVQRPAGVQEISRAMQWPVSSTSVLVRTLCDMGYLNRHPDSQKFAPTMRQPLLGGWIRAGHADGHALAALVREAGQATGLSAVLSTRHGHHVQYIYVQLALAKGFVSRNPSSGTLRPICRSAAGITMLTLDDDEKVKLIARTTAAVEGRPINQGLLMQRIAEARTSGYAWQADSNLPGVGDVAVLLNESDPFGKSLTLSVGAGSSVVRDGHTELGGYLRGLVNDFTRRIGSGTAERPDVTRA</sequence>
<accession>A0ABX6P640</accession>
<proteinExistence type="predicted"/>
<dbReference type="PANTHER" id="PTHR30136:SF35">
    <property type="entry name" value="HTH-TYPE TRANSCRIPTIONAL REGULATOR RV1719"/>
    <property type="match status" value="1"/>
</dbReference>
<protein>
    <submittedName>
        <fullName evidence="5">Helix-turn-helix domain-containing protein</fullName>
    </submittedName>
</protein>
<keyword evidence="6" id="KW-1185">Reference proteome</keyword>
<reference evidence="5 6" key="2">
    <citation type="submission" date="2020-05" db="EMBL/GenBank/DDBJ databases">
        <authorList>
            <person name="Khan S.A."/>
            <person name="Jeon C.O."/>
            <person name="Chun B.H."/>
        </authorList>
    </citation>
    <scope>NUCLEOTIDE SEQUENCE [LARGE SCALE GENOMIC DNA]</scope>
    <source>
        <strain evidence="5 6">H242</strain>
    </source>
</reference>
<evidence type="ECO:0000259" key="4">
    <source>
        <dbReference type="PROSITE" id="PS51078"/>
    </source>
</evidence>
<dbReference type="Gene3D" id="3.30.450.40">
    <property type="match status" value="1"/>
</dbReference>
<evidence type="ECO:0000256" key="1">
    <source>
        <dbReference type="ARBA" id="ARBA00023015"/>
    </source>
</evidence>
<dbReference type="InterPro" id="IPR036390">
    <property type="entry name" value="WH_DNA-bd_sf"/>
</dbReference>
<dbReference type="EMBL" id="CP053418">
    <property type="protein sequence ID" value="QJW85177.1"/>
    <property type="molecule type" value="Genomic_DNA"/>
</dbReference>
<evidence type="ECO:0000256" key="3">
    <source>
        <dbReference type="ARBA" id="ARBA00023163"/>
    </source>
</evidence>
<dbReference type="Proteomes" id="UP000500826">
    <property type="component" value="Chromosome"/>
</dbReference>
<keyword evidence="1" id="KW-0805">Transcription regulation</keyword>
<evidence type="ECO:0000256" key="2">
    <source>
        <dbReference type="ARBA" id="ARBA00023125"/>
    </source>
</evidence>